<dbReference type="AlphaFoldDB" id="A0AAD9RGZ1"/>
<dbReference type="EMBL" id="JAIFRP010000084">
    <property type="protein sequence ID" value="KAK2579582.1"/>
    <property type="molecule type" value="Genomic_DNA"/>
</dbReference>
<dbReference type="GO" id="GO:0006261">
    <property type="term" value="P:DNA-templated DNA replication"/>
    <property type="evidence" value="ECO:0007669"/>
    <property type="project" value="TreeGrafter"/>
</dbReference>
<comment type="similarity">
    <text evidence="2">Belongs to the MCMBP family.</text>
</comment>
<organism evidence="5 6">
    <name type="scientific">Odynerus spinipes</name>
    <dbReference type="NCBI Taxonomy" id="1348599"/>
    <lineage>
        <taxon>Eukaryota</taxon>
        <taxon>Metazoa</taxon>
        <taxon>Ecdysozoa</taxon>
        <taxon>Arthropoda</taxon>
        <taxon>Hexapoda</taxon>
        <taxon>Insecta</taxon>
        <taxon>Pterygota</taxon>
        <taxon>Neoptera</taxon>
        <taxon>Endopterygota</taxon>
        <taxon>Hymenoptera</taxon>
        <taxon>Apocrita</taxon>
        <taxon>Aculeata</taxon>
        <taxon>Vespoidea</taxon>
        <taxon>Vespidae</taxon>
        <taxon>Eumeninae</taxon>
        <taxon>Odynerus</taxon>
    </lineage>
</organism>
<evidence type="ECO:0000313" key="5">
    <source>
        <dbReference type="EMBL" id="KAK2579582.1"/>
    </source>
</evidence>
<dbReference type="InterPro" id="IPR019140">
    <property type="entry name" value="MCM_complex-bd"/>
</dbReference>
<comment type="caution">
    <text evidence="5">The sequence shown here is derived from an EMBL/GenBank/DDBJ whole genome shotgun (WGS) entry which is preliminary data.</text>
</comment>
<keyword evidence="6" id="KW-1185">Reference proteome</keyword>
<dbReference type="GO" id="GO:0005634">
    <property type="term" value="C:nucleus"/>
    <property type="evidence" value="ECO:0007669"/>
    <property type="project" value="UniProtKB-SubCell"/>
</dbReference>
<reference evidence="5" key="2">
    <citation type="journal article" date="2023" name="Commun. Biol.">
        <title>Intrasexual cuticular hydrocarbon dimorphism in a wasp sheds light on hydrocarbon biosynthesis genes in Hymenoptera.</title>
        <authorList>
            <person name="Moris V.C."/>
            <person name="Podsiadlowski L."/>
            <person name="Martin S."/>
            <person name="Oeyen J.P."/>
            <person name="Donath A."/>
            <person name="Petersen M."/>
            <person name="Wilbrandt J."/>
            <person name="Misof B."/>
            <person name="Liedtke D."/>
            <person name="Thamm M."/>
            <person name="Scheiner R."/>
            <person name="Schmitt T."/>
            <person name="Niehuis O."/>
        </authorList>
    </citation>
    <scope>NUCLEOTIDE SEQUENCE</scope>
    <source>
        <strain evidence="5">GBR_01_08_01A</strain>
    </source>
</reference>
<dbReference type="GO" id="GO:0003682">
    <property type="term" value="F:chromatin binding"/>
    <property type="evidence" value="ECO:0007669"/>
    <property type="project" value="TreeGrafter"/>
</dbReference>
<sequence length="585" mass="67124">MSLSINDWTPEHFIANQPSCKLILENSDALKEIPLLNNAPLHDFRDKQLVRFRGMVQDMYNPEYYFQKYEVKNIQSGCCDVKFGMYTDSVFCSPNEEILFNSEKNVSSERQTCTVISIPGLNDWTKEGTTYNDNSNTNIVNNCNSNKRSLDNNGVEEMDCSEPIRKKEKLLTDKTNTKSNIAKHNNNSSNILSKEHILNFPVPIDDGKACIVKIYDEKISLKLNQVVDIIGFISLDPALSVVNNTEEMMEDAEMHTHNPPVSLVPRLHAIKVTELTKHEIENVPLIMSKAQAIRGDLHIILSQLLFGDQLAADYLICHLLSSVYMRKDYLCLGTYPLNITNFSVTKYKTFPKELYDFLTLFVKKSHFLEVTLENLNDMALVPKKDYECNRLTSGILQLSANTHLVIDETGLTSGQVSQAGRQNYDAITNLITFQKVPYDFKFYTMEYDTDIPVLILSEAKSFIPCPTQVILKVDEESENLYLQVIEAAQQYLKDKNRLTDIRHYLEVLRHTEFEFNESITNVIQEDFVQMRQSNKNITGDNLHSLIVLARLMSLSYGQNTLTTECWKKTVAMEIERINRLPQRNK</sequence>
<evidence type="ECO:0000256" key="2">
    <source>
        <dbReference type="ARBA" id="ARBA00007925"/>
    </source>
</evidence>
<evidence type="ECO:0000256" key="3">
    <source>
        <dbReference type="ARBA" id="ARBA00015405"/>
    </source>
</evidence>
<gene>
    <name evidence="5" type="ORF">KPH14_010877</name>
</gene>
<evidence type="ECO:0000313" key="6">
    <source>
        <dbReference type="Proteomes" id="UP001258017"/>
    </source>
</evidence>
<keyword evidence="4" id="KW-0539">Nucleus</keyword>
<dbReference type="PANTHER" id="PTHR13489">
    <property type="entry name" value="MINI-CHROMOSOME MAINTENANCE COMPLEX-BINDING PROTEIN"/>
    <property type="match status" value="1"/>
</dbReference>
<dbReference type="Pfam" id="PF09739">
    <property type="entry name" value="MCM_bind"/>
    <property type="match status" value="1"/>
</dbReference>
<dbReference type="PANTHER" id="PTHR13489:SF0">
    <property type="entry name" value="MINI-CHROMOSOME MAINTENANCE COMPLEX-BINDING PROTEIN"/>
    <property type="match status" value="1"/>
</dbReference>
<dbReference type="Proteomes" id="UP001258017">
    <property type="component" value="Unassembled WGS sequence"/>
</dbReference>
<protein>
    <recommendedName>
        <fullName evidence="3">Mini-chromosome maintenance complex-binding protein</fullName>
    </recommendedName>
</protein>
<comment type="subcellular location">
    <subcellularLocation>
        <location evidence="1">Nucleus</location>
    </subcellularLocation>
</comment>
<evidence type="ECO:0000256" key="1">
    <source>
        <dbReference type="ARBA" id="ARBA00004123"/>
    </source>
</evidence>
<name>A0AAD9RGZ1_9HYME</name>
<proteinExistence type="inferred from homology"/>
<evidence type="ECO:0000256" key="4">
    <source>
        <dbReference type="ARBA" id="ARBA00023242"/>
    </source>
</evidence>
<reference evidence="5" key="1">
    <citation type="submission" date="2021-08" db="EMBL/GenBank/DDBJ databases">
        <authorList>
            <person name="Misof B."/>
            <person name="Oliver O."/>
            <person name="Podsiadlowski L."/>
            <person name="Donath A."/>
            <person name="Peters R."/>
            <person name="Mayer C."/>
            <person name="Rust J."/>
            <person name="Gunkel S."/>
            <person name="Lesny P."/>
            <person name="Martin S."/>
            <person name="Oeyen J.P."/>
            <person name="Petersen M."/>
            <person name="Panagiotis P."/>
            <person name="Wilbrandt J."/>
            <person name="Tanja T."/>
        </authorList>
    </citation>
    <scope>NUCLEOTIDE SEQUENCE</scope>
    <source>
        <strain evidence="5">GBR_01_08_01A</strain>
        <tissue evidence="5">Thorax + abdomen</tissue>
    </source>
</reference>
<accession>A0AAD9RGZ1</accession>